<dbReference type="eggNOG" id="COG0842">
    <property type="taxonomic scope" value="Bacteria"/>
</dbReference>
<evidence type="ECO:0000256" key="3">
    <source>
        <dbReference type="ARBA" id="ARBA00022989"/>
    </source>
</evidence>
<organism evidence="8 9">
    <name type="scientific">Cellulomonas fimi (strain ATCC 484 / DSM 20113 / JCM 1341 / CCUG 24087 / LMG 16345 / NBRC 15513 / NCIMB 8980 / NCTC 7547 / NRS-133)</name>
    <dbReference type="NCBI Taxonomy" id="590998"/>
    <lineage>
        <taxon>Bacteria</taxon>
        <taxon>Bacillati</taxon>
        <taxon>Actinomycetota</taxon>
        <taxon>Actinomycetes</taxon>
        <taxon>Micrococcales</taxon>
        <taxon>Cellulomonadaceae</taxon>
        <taxon>Cellulomonas</taxon>
    </lineage>
</organism>
<feature type="transmembrane region" description="Helical" evidence="6">
    <location>
        <begin position="134"/>
        <end position="159"/>
    </location>
</feature>
<keyword evidence="3 6" id="KW-1133">Transmembrane helix</keyword>
<feature type="domain" description="ABC-2 type transporter transmembrane" evidence="7">
    <location>
        <begin position="14"/>
        <end position="209"/>
    </location>
</feature>
<evidence type="ECO:0000256" key="1">
    <source>
        <dbReference type="ARBA" id="ARBA00004141"/>
    </source>
</evidence>
<dbReference type="PANTHER" id="PTHR43229">
    <property type="entry name" value="NODULATION PROTEIN J"/>
    <property type="match status" value="1"/>
</dbReference>
<evidence type="ECO:0000313" key="8">
    <source>
        <dbReference type="EMBL" id="AEE44449.1"/>
    </source>
</evidence>
<protein>
    <submittedName>
        <fullName evidence="8">ABC-2 type transporter</fullName>
    </submittedName>
</protein>
<keyword evidence="9" id="KW-1185">Reference proteome</keyword>
<evidence type="ECO:0000256" key="2">
    <source>
        <dbReference type="ARBA" id="ARBA00022692"/>
    </source>
</evidence>
<dbReference type="InterPro" id="IPR051784">
    <property type="entry name" value="Nod_factor_ABC_transporter"/>
</dbReference>
<feature type="transmembrane region" description="Helical" evidence="6">
    <location>
        <begin position="219"/>
        <end position="240"/>
    </location>
</feature>
<dbReference type="PIRSF" id="PIRSF006648">
    <property type="entry name" value="DrrB"/>
    <property type="match status" value="1"/>
</dbReference>
<name>F4H6D7_CELFA</name>
<dbReference type="EMBL" id="CP002666">
    <property type="protein sequence ID" value="AEE44449.1"/>
    <property type="molecule type" value="Genomic_DNA"/>
</dbReference>
<sequence length="256" mass="26861">MLGSVWAGARLQGLLVRRNPETLLLLFTSPFVTVAILSVFADSGRTGLMAMVVLAPVLMALVQMGLFVGGEIVTTDRETGVLEAATATPAPFAWVLVGRVLTVTAVSLVAFVECLATARLVFGVVVTVHDPVRFAAATLGTTAATAATSLLAAALFVAVRSARTYQNALPYPLFVLSGVVVPVALLPAWVEPVSRVVFLRWSADALRASVTATTADDSWAPIVYLGLLSVVTAGAGYLLVERVLLSGRRHGRLTFA</sequence>
<dbReference type="Pfam" id="PF01061">
    <property type="entry name" value="ABC2_membrane"/>
    <property type="match status" value="1"/>
</dbReference>
<keyword evidence="5" id="KW-0046">Antibiotic resistance</keyword>
<dbReference type="STRING" id="590998.Celf_0304"/>
<reference evidence="8 9" key="1">
    <citation type="submission" date="2011-04" db="EMBL/GenBank/DDBJ databases">
        <title>Complete sequence of Cellulomonas fimi ATCC 484.</title>
        <authorList>
            <consortium name="US DOE Joint Genome Institute"/>
            <person name="Lucas S."/>
            <person name="Han J."/>
            <person name="Lapidus A."/>
            <person name="Cheng J.-F."/>
            <person name="Goodwin L."/>
            <person name="Pitluck S."/>
            <person name="Peters L."/>
            <person name="Chertkov O."/>
            <person name="Detter J.C."/>
            <person name="Han C."/>
            <person name="Tapia R."/>
            <person name="Land M."/>
            <person name="Hauser L."/>
            <person name="Kyrpides N."/>
            <person name="Ivanova N."/>
            <person name="Ovchinnikova G."/>
            <person name="Pagani I."/>
            <person name="Mead D."/>
            <person name="Brumm P."/>
            <person name="Woyke T."/>
        </authorList>
    </citation>
    <scope>NUCLEOTIDE SEQUENCE [LARGE SCALE GENOMIC DNA]</scope>
    <source>
        <strain evidence="9">ATCC 484 / DSM 20113 / JCM 1341 / NBRC 15513 / NCIMB 8980 / NCTC 7547</strain>
    </source>
</reference>
<proteinExistence type="predicted"/>
<dbReference type="InterPro" id="IPR013525">
    <property type="entry name" value="ABC2_TM"/>
</dbReference>
<dbReference type="Proteomes" id="UP000008460">
    <property type="component" value="Chromosome"/>
</dbReference>
<keyword evidence="2 6" id="KW-0812">Transmembrane</keyword>
<dbReference type="GO" id="GO:0043190">
    <property type="term" value="C:ATP-binding cassette (ABC) transporter complex"/>
    <property type="evidence" value="ECO:0007669"/>
    <property type="project" value="InterPro"/>
</dbReference>
<feature type="transmembrane region" description="Helical" evidence="6">
    <location>
        <begin position="47"/>
        <end position="68"/>
    </location>
</feature>
<feature type="transmembrane region" description="Helical" evidence="6">
    <location>
        <begin position="23"/>
        <end position="41"/>
    </location>
</feature>
<dbReference type="GO" id="GO:0140359">
    <property type="term" value="F:ABC-type transporter activity"/>
    <property type="evidence" value="ECO:0007669"/>
    <property type="project" value="InterPro"/>
</dbReference>
<evidence type="ECO:0000256" key="5">
    <source>
        <dbReference type="ARBA" id="ARBA00023251"/>
    </source>
</evidence>
<evidence type="ECO:0000256" key="6">
    <source>
        <dbReference type="SAM" id="Phobius"/>
    </source>
</evidence>
<evidence type="ECO:0000256" key="4">
    <source>
        <dbReference type="ARBA" id="ARBA00023136"/>
    </source>
</evidence>
<evidence type="ECO:0000259" key="7">
    <source>
        <dbReference type="Pfam" id="PF01061"/>
    </source>
</evidence>
<dbReference type="PANTHER" id="PTHR43229:SF6">
    <property type="entry name" value="ABC-TYPE MULTIDRUG TRANSPORT SYSTEM, PERMEASE COMPONENT"/>
    <property type="match status" value="1"/>
</dbReference>
<dbReference type="RefSeq" id="WP_013769479.1">
    <property type="nucleotide sequence ID" value="NC_015514.1"/>
</dbReference>
<dbReference type="InterPro" id="IPR000412">
    <property type="entry name" value="ABC_2_transport"/>
</dbReference>
<accession>F4H6D7</accession>
<feature type="transmembrane region" description="Helical" evidence="6">
    <location>
        <begin position="171"/>
        <end position="190"/>
    </location>
</feature>
<gene>
    <name evidence="8" type="ordered locus">Celf_0304</name>
</gene>
<dbReference type="HOGENOM" id="CLU_089201_2_0_11"/>
<keyword evidence="4 6" id="KW-0472">Membrane</keyword>
<dbReference type="KEGG" id="cfi:Celf_0304"/>
<dbReference type="GO" id="GO:0046677">
    <property type="term" value="P:response to antibiotic"/>
    <property type="evidence" value="ECO:0007669"/>
    <property type="project" value="UniProtKB-KW"/>
</dbReference>
<evidence type="ECO:0000313" key="9">
    <source>
        <dbReference type="Proteomes" id="UP000008460"/>
    </source>
</evidence>
<feature type="transmembrane region" description="Helical" evidence="6">
    <location>
        <begin position="100"/>
        <end position="122"/>
    </location>
</feature>
<dbReference type="AlphaFoldDB" id="F4H6D7"/>
<comment type="subcellular location">
    <subcellularLocation>
        <location evidence="1">Membrane</location>
        <topology evidence="1">Multi-pass membrane protein</topology>
    </subcellularLocation>
</comment>